<sequence>MGCFSLSKSKRRNRDRLLPASQPLSLIYGNKPTALPDPLEVETELYGRHLSAPPSFNDRYRNPPCTSPRASTESREQFARPRFTDAKNEFHDKARSKLLQNHGNGCIALCSKYVIPASKWRRRSVSASWNSGPLCGSSGHSGPLSASSYEADSQRCQDNFSARSWPPAPPRTSANPLPLPLPQDTSIQIPHVRHVTSASSLASSPCCSMLPSGSFRDFNRLPSGNQCMHPEPLPTPEKVINPCKFRSFTLEELATRCLDFSHKCCIGEACSETIYKTWIDEDCASSKREVAIVYLQEQCSQDDEEFVAHVRSLAEARNSHLCMLVGYSMEKYSWPIGDKVAPRKRLLIYEHLPNGTLDRHLYGRDDRPSLDWYTRIKVALDAARGLMELHDKFLDKAMYLDFRPFYIELDSNFSGKLTGYGLTKDFSLRDLEDKPSMISPYLAPETLQKGELSVQSTVWSFGVVLLELLTGRRNWDELFAAEERDLVKWCTGFLKDAAKLFRVIDPELKGRYPARDVKTVGSLALQCLQNDSHLRPNIGYVVEVLKSVHRRMPTPQHISRCEPAECTIHSASKRKSLKQALHELNPEDDLPRLSSLSEVPASRPVKMQGRLQGNSTNSLSRLSTSSRSSLSCSSSFALERKENSTICKVQASQTG</sequence>
<organism evidence="1 2">
    <name type="scientific">Diphasiastrum complanatum</name>
    <name type="common">Issler's clubmoss</name>
    <name type="synonym">Lycopodium complanatum</name>
    <dbReference type="NCBI Taxonomy" id="34168"/>
    <lineage>
        <taxon>Eukaryota</taxon>
        <taxon>Viridiplantae</taxon>
        <taxon>Streptophyta</taxon>
        <taxon>Embryophyta</taxon>
        <taxon>Tracheophyta</taxon>
        <taxon>Lycopodiopsida</taxon>
        <taxon>Lycopodiales</taxon>
        <taxon>Lycopodiaceae</taxon>
        <taxon>Lycopodioideae</taxon>
        <taxon>Diphasiastrum</taxon>
    </lineage>
</organism>
<protein>
    <submittedName>
        <fullName evidence="1">Uncharacterized protein</fullName>
    </submittedName>
</protein>
<comment type="caution">
    <text evidence="1">The sequence shown here is derived from an EMBL/GenBank/DDBJ whole genome shotgun (WGS) entry which is preliminary data.</text>
</comment>
<accession>A0ACC2CW50</accession>
<dbReference type="EMBL" id="CM055099">
    <property type="protein sequence ID" value="KAJ7546226.1"/>
    <property type="molecule type" value="Genomic_DNA"/>
</dbReference>
<reference evidence="2" key="1">
    <citation type="journal article" date="2024" name="Proc. Natl. Acad. Sci. U.S.A.">
        <title>Extraordinary preservation of gene collinearity over three hundred million years revealed in homosporous lycophytes.</title>
        <authorList>
            <person name="Li C."/>
            <person name="Wickell D."/>
            <person name="Kuo L.Y."/>
            <person name="Chen X."/>
            <person name="Nie B."/>
            <person name="Liao X."/>
            <person name="Peng D."/>
            <person name="Ji J."/>
            <person name="Jenkins J."/>
            <person name="Williams M."/>
            <person name="Shu S."/>
            <person name="Plott C."/>
            <person name="Barry K."/>
            <person name="Rajasekar S."/>
            <person name="Grimwood J."/>
            <person name="Han X."/>
            <person name="Sun S."/>
            <person name="Hou Z."/>
            <person name="He W."/>
            <person name="Dai G."/>
            <person name="Sun C."/>
            <person name="Schmutz J."/>
            <person name="Leebens-Mack J.H."/>
            <person name="Li F.W."/>
            <person name="Wang L."/>
        </authorList>
    </citation>
    <scope>NUCLEOTIDE SEQUENCE [LARGE SCALE GENOMIC DNA]</scope>
    <source>
        <strain evidence="2">cv. PW_Plant_1</strain>
    </source>
</reference>
<name>A0ACC2CW50_DIPCM</name>
<evidence type="ECO:0000313" key="1">
    <source>
        <dbReference type="EMBL" id="KAJ7546226.1"/>
    </source>
</evidence>
<keyword evidence="2" id="KW-1185">Reference proteome</keyword>
<dbReference type="Proteomes" id="UP001162992">
    <property type="component" value="Chromosome 8"/>
</dbReference>
<evidence type="ECO:0000313" key="2">
    <source>
        <dbReference type="Proteomes" id="UP001162992"/>
    </source>
</evidence>
<proteinExistence type="predicted"/>
<gene>
    <name evidence="1" type="ORF">O6H91_08G030800</name>
</gene>